<dbReference type="AlphaFoldDB" id="A0A0C3CA55"/>
<dbReference type="EMBL" id="KN831772">
    <property type="protein sequence ID" value="KIM45685.1"/>
    <property type="molecule type" value="Genomic_DNA"/>
</dbReference>
<dbReference type="HOGENOM" id="CLU_2886047_0_0_1"/>
<dbReference type="Proteomes" id="UP000053424">
    <property type="component" value="Unassembled WGS sequence"/>
</dbReference>
<name>A0A0C3CA55_HEBCY</name>
<gene>
    <name evidence="1" type="ORF">M413DRAFT_345695</name>
</gene>
<organism evidence="1 2">
    <name type="scientific">Hebeloma cylindrosporum</name>
    <dbReference type="NCBI Taxonomy" id="76867"/>
    <lineage>
        <taxon>Eukaryota</taxon>
        <taxon>Fungi</taxon>
        <taxon>Dikarya</taxon>
        <taxon>Basidiomycota</taxon>
        <taxon>Agaricomycotina</taxon>
        <taxon>Agaricomycetes</taxon>
        <taxon>Agaricomycetidae</taxon>
        <taxon>Agaricales</taxon>
        <taxon>Agaricineae</taxon>
        <taxon>Hymenogastraceae</taxon>
        <taxon>Hebeloma</taxon>
    </lineage>
</organism>
<protein>
    <submittedName>
        <fullName evidence="1">Uncharacterized protein</fullName>
    </submittedName>
</protein>
<accession>A0A0C3CA55</accession>
<reference evidence="1 2" key="1">
    <citation type="submission" date="2014-04" db="EMBL/GenBank/DDBJ databases">
        <authorList>
            <consortium name="DOE Joint Genome Institute"/>
            <person name="Kuo A."/>
            <person name="Gay G."/>
            <person name="Dore J."/>
            <person name="Kohler A."/>
            <person name="Nagy L.G."/>
            <person name="Floudas D."/>
            <person name="Copeland A."/>
            <person name="Barry K.W."/>
            <person name="Cichocki N."/>
            <person name="Veneault-Fourrey C."/>
            <person name="LaButti K."/>
            <person name="Lindquist E.A."/>
            <person name="Lipzen A."/>
            <person name="Lundell T."/>
            <person name="Morin E."/>
            <person name="Murat C."/>
            <person name="Sun H."/>
            <person name="Tunlid A."/>
            <person name="Henrissat B."/>
            <person name="Grigoriev I.V."/>
            <person name="Hibbett D.S."/>
            <person name="Martin F."/>
            <person name="Nordberg H.P."/>
            <person name="Cantor M.N."/>
            <person name="Hua S.X."/>
        </authorList>
    </citation>
    <scope>NUCLEOTIDE SEQUENCE [LARGE SCALE GENOMIC DNA]</scope>
    <source>
        <strain evidence="2">h7</strain>
    </source>
</reference>
<reference evidence="2" key="2">
    <citation type="submission" date="2015-01" db="EMBL/GenBank/DDBJ databases">
        <title>Evolutionary Origins and Diversification of the Mycorrhizal Mutualists.</title>
        <authorList>
            <consortium name="DOE Joint Genome Institute"/>
            <consortium name="Mycorrhizal Genomics Consortium"/>
            <person name="Kohler A."/>
            <person name="Kuo A."/>
            <person name="Nagy L.G."/>
            <person name="Floudas D."/>
            <person name="Copeland A."/>
            <person name="Barry K.W."/>
            <person name="Cichocki N."/>
            <person name="Veneault-Fourrey C."/>
            <person name="LaButti K."/>
            <person name="Lindquist E.A."/>
            <person name="Lipzen A."/>
            <person name="Lundell T."/>
            <person name="Morin E."/>
            <person name="Murat C."/>
            <person name="Riley R."/>
            <person name="Ohm R."/>
            <person name="Sun H."/>
            <person name="Tunlid A."/>
            <person name="Henrissat B."/>
            <person name="Grigoriev I.V."/>
            <person name="Hibbett D.S."/>
            <person name="Martin F."/>
        </authorList>
    </citation>
    <scope>NUCLEOTIDE SEQUENCE [LARGE SCALE GENOMIC DNA]</scope>
    <source>
        <strain evidence="2">h7</strain>
    </source>
</reference>
<sequence>MISPTACFLIHVPSDAVSIRPPYIYRRQSNCEYITFFLLGPFSCLFKPSTSPVQSLLPALTMV</sequence>
<keyword evidence="2" id="KW-1185">Reference proteome</keyword>
<evidence type="ECO:0000313" key="2">
    <source>
        <dbReference type="Proteomes" id="UP000053424"/>
    </source>
</evidence>
<evidence type="ECO:0000313" key="1">
    <source>
        <dbReference type="EMBL" id="KIM45685.1"/>
    </source>
</evidence>
<proteinExistence type="predicted"/>